<evidence type="ECO:0000256" key="1">
    <source>
        <dbReference type="ARBA" id="ARBA00022741"/>
    </source>
</evidence>
<sequence length="346" mass="36028">METSDTRPLVATADPRLRDPVLAAVAAAGLEAELVEDAAGLAALRRTPSVLVVGVDLAPALARQELNRRVRVQLVGERADSDRLCAWSAALGASVTTLPEGMRWLTSTLAGTPPDGGGRLVAVLGGSGGVGASTLAVDLAWQAAQRGTPTAVVELDPAGPGLDLLLGVESEPGWRWPALRAAEGYLGELRDQLPARDGLAVLAQSRGERTPPPVPAVRAVLRSLRREHDLVLIDVGRRAEPEMLAVLDECDTALLVCRSGVTGVAAAVALLDRLPTSVPMAALLRGAPADRSVVGELLGIPVVAEIADDRRVAAAADRGELPSRVAGRGWRRGTRRLLTELVGGSR</sequence>
<name>A0A255GUI0_9ACTN</name>
<dbReference type="Proteomes" id="UP000215896">
    <property type="component" value="Unassembled WGS sequence"/>
</dbReference>
<dbReference type="InterPro" id="IPR050625">
    <property type="entry name" value="ParA/MinD_ATPase"/>
</dbReference>
<dbReference type="Gene3D" id="3.40.50.300">
    <property type="entry name" value="P-loop containing nucleotide triphosphate hydrolases"/>
    <property type="match status" value="1"/>
</dbReference>
<dbReference type="InterPro" id="IPR022521">
    <property type="entry name" value="Rv3660c"/>
</dbReference>
<evidence type="ECO:0000313" key="5">
    <source>
        <dbReference type="Proteomes" id="UP000215896"/>
    </source>
</evidence>
<keyword evidence="5" id="KW-1185">Reference proteome</keyword>
<evidence type="ECO:0000313" key="4">
    <source>
        <dbReference type="EMBL" id="OYO16814.1"/>
    </source>
</evidence>
<comment type="caution">
    <text evidence="4">The sequence shown here is derived from an EMBL/GenBank/DDBJ whole genome shotgun (WGS) entry which is preliminary data.</text>
</comment>
<organism evidence="4 5">
    <name type="scientific">Enemella evansiae</name>
    <dbReference type="NCBI Taxonomy" id="2016499"/>
    <lineage>
        <taxon>Bacteria</taxon>
        <taxon>Bacillati</taxon>
        <taxon>Actinomycetota</taxon>
        <taxon>Actinomycetes</taxon>
        <taxon>Propionibacteriales</taxon>
        <taxon>Propionibacteriaceae</taxon>
        <taxon>Enemella</taxon>
    </lineage>
</organism>
<dbReference type="RefSeq" id="WP_094404826.1">
    <property type="nucleotide sequence ID" value="NZ_NMVK01000007.1"/>
</dbReference>
<dbReference type="EMBL" id="NMVO01000002">
    <property type="protein sequence ID" value="OYO16814.1"/>
    <property type="molecule type" value="Genomic_DNA"/>
</dbReference>
<dbReference type="InterPro" id="IPR027417">
    <property type="entry name" value="P-loop_NTPase"/>
</dbReference>
<gene>
    <name evidence="4" type="ORF">CGZ94_04090</name>
</gene>
<dbReference type="InterPro" id="IPR059050">
    <property type="entry name" value="Rv3660c_N"/>
</dbReference>
<protein>
    <recommendedName>
        <fullName evidence="3">Rv3660c-like CheY-like N-terminal domain-containing protein</fullName>
    </recommendedName>
</protein>
<dbReference type="GO" id="GO:0009898">
    <property type="term" value="C:cytoplasmic side of plasma membrane"/>
    <property type="evidence" value="ECO:0007669"/>
    <property type="project" value="TreeGrafter"/>
</dbReference>
<dbReference type="Pfam" id="PF26563">
    <property type="entry name" value="Rv3660c_N"/>
    <property type="match status" value="1"/>
</dbReference>
<dbReference type="GO" id="GO:0005524">
    <property type="term" value="F:ATP binding"/>
    <property type="evidence" value="ECO:0007669"/>
    <property type="project" value="UniProtKB-KW"/>
</dbReference>
<dbReference type="OrthoDB" id="3252838at2"/>
<evidence type="ECO:0000259" key="3">
    <source>
        <dbReference type="Pfam" id="PF26563"/>
    </source>
</evidence>
<dbReference type="InterPro" id="IPR033756">
    <property type="entry name" value="YlxH/NBP35"/>
</dbReference>
<dbReference type="SUPFAM" id="SSF52540">
    <property type="entry name" value="P-loop containing nucleoside triphosphate hydrolases"/>
    <property type="match status" value="1"/>
</dbReference>
<dbReference type="PANTHER" id="PTHR43384:SF11">
    <property type="entry name" value="SEPTUM SITE DETERMINING PROTEIN"/>
    <property type="match status" value="1"/>
</dbReference>
<reference evidence="4 5" key="1">
    <citation type="submission" date="2017-07" db="EMBL/GenBank/DDBJ databases">
        <title>Draft whole genome sequences of clinical Proprionibacteriaceae strains.</title>
        <authorList>
            <person name="Bernier A.-M."/>
            <person name="Bernard K."/>
            <person name="Domingo M.-C."/>
        </authorList>
    </citation>
    <scope>NUCLEOTIDE SEQUENCE [LARGE SCALE GENOMIC DNA]</scope>
    <source>
        <strain evidence="4 5">NML 030167</strain>
    </source>
</reference>
<dbReference type="NCBIfam" id="TIGR03815">
    <property type="entry name" value="CpaE_hom_Actino"/>
    <property type="match status" value="1"/>
</dbReference>
<dbReference type="AlphaFoldDB" id="A0A255GUI0"/>
<keyword evidence="1" id="KW-0547">Nucleotide-binding</keyword>
<keyword evidence="2" id="KW-0067">ATP-binding</keyword>
<dbReference type="Pfam" id="PF10609">
    <property type="entry name" value="ParA"/>
    <property type="match status" value="1"/>
</dbReference>
<dbReference type="GO" id="GO:0016887">
    <property type="term" value="F:ATP hydrolysis activity"/>
    <property type="evidence" value="ECO:0007669"/>
    <property type="project" value="TreeGrafter"/>
</dbReference>
<accession>A0A255GUI0</accession>
<dbReference type="PANTHER" id="PTHR43384">
    <property type="entry name" value="SEPTUM SITE-DETERMINING PROTEIN MIND HOMOLOG, CHLOROPLASTIC-RELATED"/>
    <property type="match status" value="1"/>
</dbReference>
<evidence type="ECO:0000256" key="2">
    <source>
        <dbReference type="ARBA" id="ARBA00022840"/>
    </source>
</evidence>
<feature type="domain" description="Rv3660c-like CheY-like N-terminal" evidence="3">
    <location>
        <begin position="12"/>
        <end position="114"/>
    </location>
</feature>
<dbReference type="GO" id="GO:0051782">
    <property type="term" value="P:negative regulation of cell division"/>
    <property type="evidence" value="ECO:0007669"/>
    <property type="project" value="TreeGrafter"/>
</dbReference>
<proteinExistence type="predicted"/>
<dbReference type="GO" id="GO:0005829">
    <property type="term" value="C:cytosol"/>
    <property type="evidence" value="ECO:0007669"/>
    <property type="project" value="TreeGrafter"/>
</dbReference>